<evidence type="ECO:0000313" key="5">
    <source>
        <dbReference type="EMBL" id="KAI3425924.1"/>
    </source>
</evidence>
<gene>
    <name evidence="5" type="ORF">D9Q98_007896</name>
</gene>
<dbReference type="InterPro" id="IPR050216">
    <property type="entry name" value="LRR_domain-containing"/>
</dbReference>
<comment type="caution">
    <text evidence="5">The sequence shown here is derived from an EMBL/GenBank/DDBJ whole genome shotgun (WGS) entry which is preliminary data.</text>
</comment>
<feature type="compositionally biased region" description="Pro residues" evidence="4">
    <location>
        <begin position="32"/>
        <end position="42"/>
    </location>
</feature>
<dbReference type="Gene3D" id="3.80.10.10">
    <property type="entry name" value="Ribonuclease Inhibitor"/>
    <property type="match status" value="1"/>
</dbReference>
<proteinExistence type="predicted"/>
<keyword evidence="2" id="KW-0433">Leucine-rich repeat</keyword>
<dbReference type="Proteomes" id="UP001055712">
    <property type="component" value="Unassembled WGS sequence"/>
</dbReference>
<comment type="subcellular location">
    <subcellularLocation>
        <location evidence="1">Cytoplasm</location>
        <location evidence="1">Cytoskeleton</location>
        <location evidence="1">Cilium axoneme</location>
    </subcellularLocation>
</comment>
<accession>A0A9D4YTU0</accession>
<keyword evidence="3" id="KW-0677">Repeat</keyword>
<dbReference type="SUPFAM" id="SSF52047">
    <property type="entry name" value="RNI-like"/>
    <property type="match status" value="1"/>
</dbReference>
<dbReference type="PANTHER" id="PTHR48051">
    <property type="match status" value="1"/>
</dbReference>
<name>A0A9D4YTU0_CHLVU</name>
<dbReference type="PROSITE" id="PS51450">
    <property type="entry name" value="LRR"/>
    <property type="match status" value="1"/>
</dbReference>
<dbReference type="SMART" id="SM00369">
    <property type="entry name" value="LRR_TYP"/>
    <property type="match status" value="3"/>
</dbReference>
<feature type="region of interest" description="Disordered" evidence="4">
    <location>
        <begin position="28"/>
        <end position="53"/>
    </location>
</feature>
<dbReference type="InterPro" id="IPR032675">
    <property type="entry name" value="LRR_dom_sf"/>
</dbReference>
<reference evidence="5" key="2">
    <citation type="submission" date="2020-11" db="EMBL/GenBank/DDBJ databases">
        <authorList>
            <person name="Cecchin M."/>
            <person name="Marcolungo L."/>
            <person name="Rossato M."/>
            <person name="Girolomoni L."/>
            <person name="Cosentino E."/>
            <person name="Cuine S."/>
            <person name="Li-Beisson Y."/>
            <person name="Delledonne M."/>
            <person name="Ballottari M."/>
        </authorList>
    </citation>
    <scope>NUCLEOTIDE SEQUENCE</scope>
    <source>
        <strain evidence="5">211/11P</strain>
        <tissue evidence="5">Whole cell</tissue>
    </source>
</reference>
<organism evidence="5 6">
    <name type="scientific">Chlorella vulgaris</name>
    <name type="common">Green alga</name>
    <dbReference type="NCBI Taxonomy" id="3077"/>
    <lineage>
        <taxon>Eukaryota</taxon>
        <taxon>Viridiplantae</taxon>
        <taxon>Chlorophyta</taxon>
        <taxon>core chlorophytes</taxon>
        <taxon>Trebouxiophyceae</taxon>
        <taxon>Chlorellales</taxon>
        <taxon>Chlorellaceae</taxon>
        <taxon>Chlorella clade</taxon>
        <taxon>Chlorella</taxon>
    </lineage>
</organism>
<evidence type="ECO:0000256" key="2">
    <source>
        <dbReference type="ARBA" id="ARBA00022614"/>
    </source>
</evidence>
<evidence type="ECO:0000256" key="3">
    <source>
        <dbReference type="ARBA" id="ARBA00022737"/>
    </source>
</evidence>
<dbReference type="EMBL" id="SIDB01000011">
    <property type="protein sequence ID" value="KAI3425924.1"/>
    <property type="molecule type" value="Genomic_DNA"/>
</dbReference>
<evidence type="ECO:0000256" key="1">
    <source>
        <dbReference type="ARBA" id="ARBA00004430"/>
    </source>
</evidence>
<dbReference type="InterPro" id="IPR003591">
    <property type="entry name" value="Leu-rich_rpt_typical-subtyp"/>
</dbReference>
<dbReference type="OrthoDB" id="676979at2759"/>
<dbReference type="AlphaFoldDB" id="A0A9D4YTU0"/>
<evidence type="ECO:0000256" key="4">
    <source>
        <dbReference type="SAM" id="MobiDB-lite"/>
    </source>
</evidence>
<dbReference type="InterPro" id="IPR001611">
    <property type="entry name" value="Leu-rich_rpt"/>
</dbReference>
<protein>
    <submittedName>
        <fullName evidence="5">Uncharacterized protein</fullName>
    </submittedName>
</protein>
<keyword evidence="6" id="KW-1185">Reference proteome</keyword>
<dbReference type="GO" id="GO:0005930">
    <property type="term" value="C:axoneme"/>
    <property type="evidence" value="ECO:0007669"/>
    <property type="project" value="UniProtKB-SubCell"/>
</dbReference>
<sequence>MPRPLQLLVLAGLGGKVLEALVKQLRSHPRPRPCPARRPLFPPVTESTLPEQDPADTAAKRLVGKLALAVLAPAGPPQLAVLGHLEQKDKLNLGATCTSLGQASLAWFPEVTVEVKLGKPDVPSLAAWLERHQALLNLILQQHACTNFSWMFLADAPEWACRLSMNSVHVGSTAEEVLTLPGLQRLHTLKFIDCKLEKLPRALSALQQLTSLNLSDNRIYATAPLATLQRLEQLTLVRCRLQAVPKQASVLTCLTRLDLSGNIRLEHGWQRLLPLTRLQDLSLSNCGLTAVPEQVSALTALTHLDVSDNECLDSGWQHLLPLTRLRRLNVQRVQLPLWESLFELPTPELSALPQLRVVYST</sequence>
<reference evidence="5" key="1">
    <citation type="journal article" date="2019" name="Plant J.">
        <title>Chlorella vulgaris genome assembly and annotation reveals the molecular basis for metabolic acclimation to high light conditions.</title>
        <authorList>
            <person name="Cecchin M."/>
            <person name="Marcolungo L."/>
            <person name="Rossato M."/>
            <person name="Girolomoni L."/>
            <person name="Cosentino E."/>
            <person name="Cuine S."/>
            <person name="Li-Beisson Y."/>
            <person name="Delledonne M."/>
            <person name="Ballottari M."/>
        </authorList>
    </citation>
    <scope>NUCLEOTIDE SEQUENCE</scope>
    <source>
        <strain evidence="5">211/11P</strain>
    </source>
</reference>
<dbReference type="PANTHER" id="PTHR48051:SF1">
    <property type="entry name" value="RAS SUPPRESSOR PROTEIN 1"/>
    <property type="match status" value="1"/>
</dbReference>
<evidence type="ECO:0000313" key="6">
    <source>
        <dbReference type="Proteomes" id="UP001055712"/>
    </source>
</evidence>